<dbReference type="PANTHER" id="PTHR43201">
    <property type="entry name" value="ACYL-COA SYNTHETASE"/>
    <property type="match status" value="1"/>
</dbReference>
<dbReference type="Pfam" id="PF13193">
    <property type="entry name" value="AMP-binding_C"/>
    <property type="match status" value="1"/>
</dbReference>
<proteinExistence type="inferred from homology"/>
<dbReference type="OrthoDB" id="9803968at2"/>
<dbReference type="InterPro" id="IPR020845">
    <property type="entry name" value="AMP-binding_CS"/>
</dbReference>
<dbReference type="InterPro" id="IPR025110">
    <property type="entry name" value="AMP-bd_C"/>
</dbReference>
<dbReference type="AlphaFoldDB" id="A0A3M0CRD8"/>
<evidence type="ECO:0000256" key="1">
    <source>
        <dbReference type="ARBA" id="ARBA00006432"/>
    </source>
</evidence>
<dbReference type="Proteomes" id="UP000271227">
    <property type="component" value="Unassembled WGS sequence"/>
</dbReference>
<name>A0A3M0CRD8_9PROT</name>
<dbReference type="Gene3D" id="3.40.50.12780">
    <property type="entry name" value="N-terminal domain of ligase-like"/>
    <property type="match status" value="1"/>
</dbReference>
<dbReference type="PROSITE" id="PS00455">
    <property type="entry name" value="AMP_BINDING"/>
    <property type="match status" value="1"/>
</dbReference>
<dbReference type="GO" id="GO:0031956">
    <property type="term" value="F:medium-chain fatty acid-CoA ligase activity"/>
    <property type="evidence" value="ECO:0007669"/>
    <property type="project" value="TreeGrafter"/>
</dbReference>
<sequence length="552" mass="59506">MAPRDPDTVLTLCDLLLAAVADGADRDAVVFPETRLSYGALLARARRWAKAFIALGVPQGGHVGLLMTTQMDFVEALFGAALAGAAVVPINARYAPAELAYLIENADLNTLVTTDKVAGAVDFVGRIGAAFPGLDRSGDARHLTLEQAPRLNNIVVTGTGRYPGFIPEEALDALTAGVSDADVDDRCAAVRPDDLGLILYTSGTTSNPKGCMIPHRAITSNSRALGRYRYRMTDKDRFWSPLPIFHIAGILPMIAVFDVGGAYLTIPHFEPGIALDMLEREQATMAYPSFVTIMQDLINHPRFAGTDLSRVRLMNSNLGVQPAAIKQAIMDAMPHTVQVGTYGLTEASGTVCTSRLDDDVGTRTSRLGVPLRGWDLRIVDTDTGRDCGPDEKGEILIRGPGMLKGYYRDPEKTAQSIDPDGWLHTGDLGSLDADGQIMFHGRTKDMLKVGGENVAAAEIENVLNTHPAVELAQVVGAPDPRYVEVAAAFIKLHDGARASGTDLIAHCDGKLARFKVPRYVRFVDDWPMSTSKIQKFKLRDRIAAEITAAETG</sequence>
<reference evidence="5 6" key="1">
    <citation type="submission" date="2018-10" db="EMBL/GenBank/DDBJ databases">
        <title>Genomic Encyclopedia of Archaeal and Bacterial Type Strains, Phase II (KMG-II): from individual species to whole genera.</title>
        <authorList>
            <person name="Goeker M."/>
        </authorList>
    </citation>
    <scope>NUCLEOTIDE SEQUENCE [LARGE SCALE GENOMIC DNA]</scope>
    <source>
        <strain evidence="5 6">DSM 25217</strain>
    </source>
</reference>
<dbReference type="InParanoid" id="A0A3M0CRD8"/>
<dbReference type="Gene3D" id="3.30.300.30">
    <property type="match status" value="1"/>
</dbReference>
<comment type="similarity">
    <text evidence="1">Belongs to the ATP-dependent AMP-binding enzyme family.</text>
</comment>
<gene>
    <name evidence="5" type="ORF">BXY39_0604</name>
</gene>
<evidence type="ECO:0000256" key="2">
    <source>
        <dbReference type="ARBA" id="ARBA00022598"/>
    </source>
</evidence>
<evidence type="ECO:0000313" key="6">
    <source>
        <dbReference type="Proteomes" id="UP000271227"/>
    </source>
</evidence>
<dbReference type="RefSeq" id="WP_121937320.1">
    <property type="nucleotide sequence ID" value="NZ_REFR01000009.1"/>
</dbReference>
<organism evidence="5 6">
    <name type="scientific">Eilatimonas milleporae</name>
    <dbReference type="NCBI Taxonomy" id="911205"/>
    <lineage>
        <taxon>Bacteria</taxon>
        <taxon>Pseudomonadati</taxon>
        <taxon>Pseudomonadota</taxon>
        <taxon>Alphaproteobacteria</taxon>
        <taxon>Kordiimonadales</taxon>
        <taxon>Kordiimonadaceae</taxon>
        <taxon>Eilatimonas</taxon>
    </lineage>
</organism>
<evidence type="ECO:0000259" key="3">
    <source>
        <dbReference type="Pfam" id="PF00501"/>
    </source>
</evidence>
<feature type="domain" description="AMP-dependent synthetase/ligase" evidence="3">
    <location>
        <begin position="20"/>
        <end position="407"/>
    </location>
</feature>
<keyword evidence="2" id="KW-0436">Ligase</keyword>
<dbReference type="Pfam" id="PF00501">
    <property type="entry name" value="AMP-binding"/>
    <property type="match status" value="1"/>
</dbReference>
<comment type="caution">
    <text evidence="5">The sequence shown here is derived from an EMBL/GenBank/DDBJ whole genome shotgun (WGS) entry which is preliminary data.</text>
</comment>
<protein>
    <submittedName>
        <fullName evidence="5">Fatty-acyl-CoA synthase/long-chain acyl-CoA synthetase</fullName>
    </submittedName>
</protein>
<dbReference type="EMBL" id="REFR01000009">
    <property type="protein sequence ID" value="RMB12114.1"/>
    <property type="molecule type" value="Genomic_DNA"/>
</dbReference>
<evidence type="ECO:0000313" key="5">
    <source>
        <dbReference type="EMBL" id="RMB12114.1"/>
    </source>
</evidence>
<feature type="domain" description="AMP-binding enzyme C-terminal" evidence="4">
    <location>
        <begin position="458"/>
        <end position="531"/>
    </location>
</feature>
<dbReference type="InterPro" id="IPR045851">
    <property type="entry name" value="AMP-bd_C_sf"/>
</dbReference>
<dbReference type="GO" id="GO:0006631">
    <property type="term" value="P:fatty acid metabolic process"/>
    <property type="evidence" value="ECO:0007669"/>
    <property type="project" value="TreeGrafter"/>
</dbReference>
<dbReference type="InterPro" id="IPR042099">
    <property type="entry name" value="ANL_N_sf"/>
</dbReference>
<dbReference type="SUPFAM" id="SSF56801">
    <property type="entry name" value="Acetyl-CoA synthetase-like"/>
    <property type="match status" value="1"/>
</dbReference>
<dbReference type="PANTHER" id="PTHR43201:SF5">
    <property type="entry name" value="MEDIUM-CHAIN ACYL-COA LIGASE ACSF2, MITOCHONDRIAL"/>
    <property type="match status" value="1"/>
</dbReference>
<evidence type="ECO:0000259" key="4">
    <source>
        <dbReference type="Pfam" id="PF13193"/>
    </source>
</evidence>
<dbReference type="InterPro" id="IPR000873">
    <property type="entry name" value="AMP-dep_synth/lig_dom"/>
</dbReference>
<accession>A0A3M0CRD8</accession>
<keyword evidence="6" id="KW-1185">Reference proteome</keyword>